<evidence type="ECO:0000313" key="2">
    <source>
        <dbReference type="EMBL" id="KAF4627446.1"/>
    </source>
</evidence>
<dbReference type="Proteomes" id="UP000566819">
    <property type="component" value="Unassembled WGS sequence"/>
</dbReference>
<dbReference type="AlphaFoldDB" id="A0A8H4VYR6"/>
<evidence type="ECO:0000256" key="1">
    <source>
        <dbReference type="SAM" id="SignalP"/>
    </source>
</evidence>
<feature type="signal peptide" evidence="1">
    <location>
        <begin position="1"/>
        <end position="19"/>
    </location>
</feature>
<name>A0A8H4VYR6_9HELO</name>
<protein>
    <submittedName>
        <fullName evidence="2">Uncharacterized protein</fullName>
    </submittedName>
</protein>
<accession>A0A8H4VYR6</accession>
<keyword evidence="1" id="KW-0732">Signal</keyword>
<comment type="caution">
    <text evidence="2">The sequence shown here is derived from an EMBL/GenBank/DDBJ whole genome shotgun (WGS) entry which is preliminary data.</text>
</comment>
<reference evidence="2 3" key="1">
    <citation type="submission" date="2020-03" db="EMBL/GenBank/DDBJ databases">
        <title>Draft Genome Sequence of Cudoniella acicularis.</title>
        <authorList>
            <person name="Buettner E."/>
            <person name="Kellner H."/>
        </authorList>
    </citation>
    <scope>NUCLEOTIDE SEQUENCE [LARGE SCALE GENOMIC DNA]</scope>
    <source>
        <strain evidence="2 3">DSM 108380</strain>
    </source>
</reference>
<dbReference type="EMBL" id="JAAMPI010000967">
    <property type="protein sequence ID" value="KAF4627446.1"/>
    <property type="molecule type" value="Genomic_DNA"/>
</dbReference>
<keyword evidence="3" id="KW-1185">Reference proteome</keyword>
<feature type="chain" id="PRO_5034525053" evidence="1">
    <location>
        <begin position="20"/>
        <end position="103"/>
    </location>
</feature>
<organism evidence="2 3">
    <name type="scientific">Cudoniella acicularis</name>
    <dbReference type="NCBI Taxonomy" id="354080"/>
    <lineage>
        <taxon>Eukaryota</taxon>
        <taxon>Fungi</taxon>
        <taxon>Dikarya</taxon>
        <taxon>Ascomycota</taxon>
        <taxon>Pezizomycotina</taxon>
        <taxon>Leotiomycetes</taxon>
        <taxon>Helotiales</taxon>
        <taxon>Tricladiaceae</taxon>
        <taxon>Cudoniella</taxon>
    </lineage>
</organism>
<evidence type="ECO:0000313" key="3">
    <source>
        <dbReference type="Proteomes" id="UP000566819"/>
    </source>
</evidence>
<proteinExistence type="predicted"/>
<sequence>MHFFSALTAASSLLILTSATYIPANLPDGFYSYTQVNGTIIGPTLITGANTNNVEIPTGQLYSLYLDCKYNSFDVSESKKAIAAAEEFCNVETNQIPGKTYYT</sequence>
<gene>
    <name evidence="2" type="ORF">G7Y89_g10709</name>
</gene>